<dbReference type="Proteomes" id="UP000315995">
    <property type="component" value="Chromosome"/>
</dbReference>
<reference evidence="2 3" key="1">
    <citation type="submission" date="2019-06" db="EMBL/GenBank/DDBJ databases">
        <title>Persicimonas caeni gen. nov., sp. nov., a predatory bacterium isolated from solar saltern.</title>
        <authorList>
            <person name="Wang S."/>
        </authorList>
    </citation>
    <scope>NUCLEOTIDE SEQUENCE [LARGE SCALE GENOMIC DNA]</scope>
    <source>
        <strain evidence="2 3">YN101</strain>
    </source>
</reference>
<protein>
    <submittedName>
        <fullName evidence="2">Uncharacterized protein</fullName>
    </submittedName>
</protein>
<evidence type="ECO:0000256" key="1">
    <source>
        <dbReference type="SAM" id="Coils"/>
    </source>
</evidence>
<dbReference type="AlphaFoldDB" id="A0A4Y6PNZ7"/>
<proteinExistence type="predicted"/>
<organism evidence="2 3">
    <name type="scientific">Persicimonas caeni</name>
    <dbReference type="NCBI Taxonomy" id="2292766"/>
    <lineage>
        <taxon>Bacteria</taxon>
        <taxon>Deltaproteobacteria</taxon>
        <taxon>Bradymonadales</taxon>
        <taxon>Bradymonadaceae</taxon>
        <taxon>Persicimonas</taxon>
    </lineage>
</organism>
<evidence type="ECO:0000313" key="2">
    <source>
        <dbReference type="EMBL" id="QDG49727.1"/>
    </source>
</evidence>
<name>A0A4Y6PNZ7_PERCE</name>
<dbReference type="EMBL" id="CP041186">
    <property type="protein sequence ID" value="QDG49727.1"/>
    <property type="molecule type" value="Genomic_DNA"/>
</dbReference>
<dbReference type="RefSeq" id="WP_141196224.1">
    <property type="nucleotide sequence ID" value="NZ_CP041186.1"/>
</dbReference>
<feature type="coiled-coil region" evidence="1">
    <location>
        <begin position="6"/>
        <end position="47"/>
    </location>
</feature>
<sequence>MASKKDRDLDKVVESIEAKLETLEEKREELRHQIEVKRAQIRELNHTLSMVRELEEQLAEG</sequence>
<evidence type="ECO:0000313" key="3">
    <source>
        <dbReference type="Proteomes" id="UP000315995"/>
    </source>
</evidence>
<keyword evidence="3" id="KW-1185">Reference proteome</keyword>
<gene>
    <name evidence="2" type="ORF">FIV42_02935</name>
</gene>
<keyword evidence="1" id="KW-0175">Coiled coil</keyword>
<accession>A0A4Y6PNZ7</accession>
<accession>A0A5B8Y1F0</accession>